<dbReference type="AlphaFoldDB" id="A0A5C7GUM9"/>
<dbReference type="EMBL" id="VAHF01000013">
    <property type="protein sequence ID" value="TXG47816.1"/>
    <property type="molecule type" value="Genomic_DNA"/>
</dbReference>
<dbReference type="Proteomes" id="UP000323000">
    <property type="component" value="Chromosome 13"/>
</dbReference>
<dbReference type="InterPro" id="IPR001878">
    <property type="entry name" value="Znf_CCHC"/>
</dbReference>
<evidence type="ECO:0000313" key="4">
    <source>
        <dbReference type="Proteomes" id="UP000323000"/>
    </source>
</evidence>
<feature type="domain" description="CCHC-type" evidence="2">
    <location>
        <begin position="2"/>
        <end position="16"/>
    </location>
</feature>
<proteinExistence type="predicted"/>
<accession>A0A5C7GUM9</accession>
<sequence length="70" mass="7584">MCGNCGELGHNVRSCKAATAASSSKLREMYHIDINTERKESGHNTPPIEVSSRSNLGTVVGLDNELNHVF</sequence>
<gene>
    <name evidence="3" type="ORF">EZV62_027110</name>
</gene>
<dbReference type="GO" id="GO:0008270">
    <property type="term" value="F:zinc ion binding"/>
    <property type="evidence" value="ECO:0007669"/>
    <property type="project" value="UniProtKB-KW"/>
</dbReference>
<evidence type="ECO:0000313" key="3">
    <source>
        <dbReference type="EMBL" id="TXG47816.1"/>
    </source>
</evidence>
<organism evidence="3 4">
    <name type="scientific">Acer yangbiense</name>
    <dbReference type="NCBI Taxonomy" id="1000413"/>
    <lineage>
        <taxon>Eukaryota</taxon>
        <taxon>Viridiplantae</taxon>
        <taxon>Streptophyta</taxon>
        <taxon>Embryophyta</taxon>
        <taxon>Tracheophyta</taxon>
        <taxon>Spermatophyta</taxon>
        <taxon>Magnoliopsida</taxon>
        <taxon>eudicotyledons</taxon>
        <taxon>Gunneridae</taxon>
        <taxon>Pentapetalae</taxon>
        <taxon>rosids</taxon>
        <taxon>malvids</taxon>
        <taxon>Sapindales</taxon>
        <taxon>Sapindaceae</taxon>
        <taxon>Hippocastanoideae</taxon>
        <taxon>Acereae</taxon>
        <taxon>Acer</taxon>
    </lineage>
</organism>
<evidence type="ECO:0000259" key="2">
    <source>
        <dbReference type="PROSITE" id="PS50158"/>
    </source>
</evidence>
<keyword evidence="1" id="KW-0479">Metal-binding</keyword>
<name>A0A5C7GUM9_9ROSI</name>
<dbReference type="PROSITE" id="PS50158">
    <property type="entry name" value="ZF_CCHC"/>
    <property type="match status" value="1"/>
</dbReference>
<evidence type="ECO:0000256" key="1">
    <source>
        <dbReference type="PROSITE-ProRule" id="PRU00047"/>
    </source>
</evidence>
<keyword evidence="1" id="KW-0862">Zinc</keyword>
<protein>
    <recommendedName>
        <fullName evidence="2">CCHC-type domain-containing protein</fullName>
    </recommendedName>
</protein>
<comment type="caution">
    <text evidence="3">The sequence shown here is derived from an EMBL/GenBank/DDBJ whole genome shotgun (WGS) entry which is preliminary data.</text>
</comment>
<dbReference type="GO" id="GO:0003676">
    <property type="term" value="F:nucleic acid binding"/>
    <property type="evidence" value="ECO:0007669"/>
    <property type="project" value="InterPro"/>
</dbReference>
<keyword evidence="4" id="KW-1185">Reference proteome</keyword>
<keyword evidence="1" id="KW-0863">Zinc-finger</keyword>
<reference evidence="4" key="1">
    <citation type="journal article" date="2019" name="Gigascience">
        <title>De novo genome assembly of the endangered Acer yangbiense, a plant species with extremely small populations endemic to Yunnan Province, China.</title>
        <authorList>
            <person name="Yang J."/>
            <person name="Wariss H.M."/>
            <person name="Tao L."/>
            <person name="Zhang R."/>
            <person name="Yun Q."/>
            <person name="Hollingsworth P."/>
            <person name="Dao Z."/>
            <person name="Luo G."/>
            <person name="Guo H."/>
            <person name="Ma Y."/>
            <person name="Sun W."/>
        </authorList>
    </citation>
    <scope>NUCLEOTIDE SEQUENCE [LARGE SCALE GENOMIC DNA]</scope>
    <source>
        <strain evidence="4">cv. Malutang</strain>
    </source>
</reference>